<dbReference type="AlphaFoldDB" id="A0A318LLS5"/>
<comment type="caution">
    <text evidence="3">The sequence shown here is derived from an EMBL/GenBank/DDBJ whole genome shotgun (WGS) entry which is preliminary data.</text>
</comment>
<feature type="region of interest" description="Disordered" evidence="1">
    <location>
        <begin position="1"/>
        <end position="30"/>
    </location>
</feature>
<dbReference type="EMBL" id="MASU01000012">
    <property type="protein sequence ID" value="PXY25591.1"/>
    <property type="molecule type" value="Genomic_DNA"/>
</dbReference>
<dbReference type="InterPro" id="IPR058548">
    <property type="entry name" value="MlaB-like_STAS"/>
</dbReference>
<dbReference type="InterPro" id="IPR002645">
    <property type="entry name" value="STAS_dom"/>
</dbReference>
<evidence type="ECO:0000313" key="3">
    <source>
        <dbReference type="EMBL" id="PXY25591.1"/>
    </source>
</evidence>
<evidence type="ECO:0000313" key="4">
    <source>
        <dbReference type="Proteomes" id="UP000247892"/>
    </source>
</evidence>
<dbReference type="InterPro" id="IPR036513">
    <property type="entry name" value="STAS_dom_sf"/>
</dbReference>
<protein>
    <recommendedName>
        <fullName evidence="2">STAS domain-containing protein</fullName>
    </recommendedName>
</protein>
<accession>A0A318LLS5</accession>
<reference evidence="3 4" key="1">
    <citation type="submission" date="2016-07" db="EMBL/GenBank/DDBJ databases">
        <title>Draft genome sequence of Prauserella sp. YIM 121212, isolated from alkaline soil.</title>
        <authorList>
            <person name="Ruckert C."/>
            <person name="Albersmeier A."/>
            <person name="Jiang C.-L."/>
            <person name="Jiang Y."/>
            <person name="Kalinowski J."/>
            <person name="Schneider O."/>
            <person name="Winkler A."/>
            <person name="Zotchev S.B."/>
        </authorList>
    </citation>
    <scope>NUCLEOTIDE SEQUENCE [LARGE SCALE GENOMIC DNA]</scope>
    <source>
        <strain evidence="3 4">YIM 121212</strain>
    </source>
</reference>
<feature type="compositionally biased region" description="Basic residues" evidence="1">
    <location>
        <begin position="199"/>
        <end position="216"/>
    </location>
</feature>
<dbReference type="Proteomes" id="UP000247892">
    <property type="component" value="Unassembled WGS sequence"/>
</dbReference>
<feature type="domain" description="STAS" evidence="2">
    <location>
        <begin position="72"/>
        <end position="142"/>
    </location>
</feature>
<proteinExistence type="predicted"/>
<evidence type="ECO:0000256" key="1">
    <source>
        <dbReference type="SAM" id="MobiDB-lite"/>
    </source>
</evidence>
<sequence>MVFGMASAPTFVSTPAPSTGHGARPARTGTNRLMPQACTRDRGTSASGVPAGRVLADSGDGVWILRPSAEQAERLARHLPRWLARLRTGGARQVVIDLHRVRRLDFTGFGLLLRLLRDVLRVPVVITEAAGHVAATLNQLDLLADAQLVPAPHRPPRTSAPTAPWPTPDGAHRAPRRLPGERVLHPGGAAHGSNPSRTARSRHGDRHRHRSPVASR</sequence>
<feature type="region of interest" description="Disordered" evidence="1">
    <location>
        <begin position="150"/>
        <end position="216"/>
    </location>
</feature>
<dbReference type="PROSITE" id="PS50801">
    <property type="entry name" value="STAS"/>
    <property type="match status" value="1"/>
</dbReference>
<name>A0A318LLS5_9PSEU</name>
<gene>
    <name evidence="3" type="ORF">BA062_25925</name>
</gene>
<keyword evidence="4" id="KW-1185">Reference proteome</keyword>
<organism evidence="3 4">
    <name type="scientific">Prauserella flavalba</name>
    <dbReference type="NCBI Taxonomy" id="1477506"/>
    <lineage>
        <taxon>Bacteria</taxon>
        <taxon>Bacillati</taxon>
        <taxon>Actinomycetota</taxon>
        <taxon>Actinomycetes</taxon>
        <taxon>Pseudonocardiales</taxon>
        <taxon>Pseudonocardiaceae</taxon>
        <taxon>Prauserella</taxon>
    </lineage>
</organism>
<evidence type="ECO:0000259" key="2">
    <source>
        <dbReference type="PROSITE" id="PS50801"/>
    </source>
</evidence>
<dbReference type="SUPFAM" id="SSF52091">
    <property type="entry name" value="SpoIIaa-like"/>
    <property type="match status" value="1"/>
</dbReference>
<dbReference type="Gene3D" id="3.30.750.24">
    <property type="entry name" value="STAS domain"/>
    <property type="match status" value="1"/>
</dbReference>
<dbReference type="Pfam" id="PF13466">
    <property type="entry name" value="STAS_2"/>
    <property type="match status" value="1"/>
</dbReference>